<evidence type="ECO:0000256" key="4">
    <source>
        <dbReference type="ARBA" id="ARBA00023125"/>
    </source>
</evidence>
<dbReference type="PRINTS" id="PR01590">
    <property type="entry name" value="HTHFIS"/>
</dbReference>
<dbReference type="AlphaFoldDB" id="A0A0C6P2T7"/>
<accession>A0A0C6P2T7</accession>
<feature type="domain" description="Response regulatory" evidence="7">
    <location>
        <begin position="6"/>
        <end position="121"/>
    </location>
</feature>
<dbReference type="EMBL" id="HE965806">
    <property type="protein sequence ID" value="CCJ54094.1"/>
    <property type="molecule type" value="Genomic_DNA"/>
</dbReference>
<protein>
    <submittedName>
        <fullName evidence="8">Two component system response regulator</fullName>
    </submittedName>
</protein>
<dbReference type="GO" id="GO:0006355">
    <property type="term" value="P:regulation of DNA-templated transcription"/>
    <property type="evidence" value="ECO:0007669"/>
    <property type="project" value="TreeGrafter"/>
</dbReference>
<dbReference type="Pfam" id="PF00072">
    <property type="entry name" value="Response_reg"/>
    <property type="match status" value="1"/>
</dbReference>
<dbReference type="HOGENOM" id="CLU_000445_69_6_4"/>
<dbReference type="KEGG" id="bbh:BN112_2177"/>
<keyword evidence="5" id="KW-0804">Transcription</keyword>
<evidence type="ECO:0000256" key="2">
    <source>
        <dbReference type="ARBA" id="ARBA00023012"/>
    </source>
</evidence>
<dbReference type="InterPro" id="IPR011006">
    <property type="entry name" value="CheY-like_superfamily"/>
</dbReference>
<dbReference type="PANTHER" id="PTHR48111:SF1">
    <property type="entry name" value="TWO-COMPONENT RESPONSE REGULATOR ORR33"/>
    <property type="match status" value="1"/>
</dbReference>
<dbReference type="SUPFAM" id="SSF52172">
    <property type="entry name" value="CheY-like"/>
    <property type="match status" value="1"/>
</dbReference>
<sequence>MNLSEPGLLIDDDELYLRTLQRSLARQGLETRTAASIAEALRVAEDIRPSFALVDLRLGEEDSGLTLIRPLRALRADMRILLVTGYASVATAVEAIKRGADDYLPKPATAPMILRTLGLLKAESVTIESTMTPLHRLEWEHIQQALSETGGNVSAAARLLGMHRRSLQRKLAKKPGPEREAQLD</sequence>
<evidence type="ECO:0000256" key="1">
    <source>
        <dbReference type="ARBA" id="ARBA00022553"/>
    </source>
</evidence>
<feature type="modified residue" description="4-aspartylphosphate" evidence="6">
    <location>
        <position position="55"/>
    </location>
</feature>
<keyword evidence="3" id="KW-0805">Transcription regulation</keyword>
<dbReference type="InterPro" id="IPR002197">
    <property type="entry name" value="HTH_Fis"/>
</dbReference>
<dbReference type="Gene3D" id="3.40.50.2300">
    <property type="match status" value="1"/>
</dbReference>
<dbReference type="GO" id="GO:0005829">
    <property type="term" value="C:cytosol"/>
    <property type="evidence" value="ECO:0007669"/>
    <property type="project" value="TreeGrafter"/>
</dbReference>
<dbReference type="Proteomes" id="UP000007564">
    <property type="component" value="Chromosome"/>
</dbReference>
<dbReference type="PANTHER" id="PTHR48111">
    <property type="entry name" value="REGULATOR OF RPOS"/>
    <property type="match status" value="1"/>
</dbReference>
<evidence type="ECO:0000313" key="8">
    <source>
        <dbReference type="EMBL" id="CCJ54094.1"/>
    </source>
</evidence>
<evidence type="ECO:0000256" key="5">
    <source>
        <dbReference type="ARBA" id="ARBA00023163"/>
    </source>
</evidence>
<keyword evidence="2" id="KW-0902">Two-component regulatory system</keyword>
<keyword evidence="4" id="KW-0238">DNA-binding</keyword>
<dbReference type="SMART" id="SM00448">
    <property type="entry name" value="REC"/>
    <property type="match status" value="1"/>
</dbReference>
<reference evidence="8 9" key="1">
    <citation type="journal article" date="2012" name="BMC Genomics">
        <title>Comparative genomics of the classical Bordetella subspecies: the evolution and exchange of virulence-associated diversity amongst closely related pathogens.</title>
        <authorList>
            <person name="Park J."/>
            <person name="Zhang Y."/>
            <person name="Buboltz A.M."/>
            <person name="Zhang X."/>
            <person name="Schuster S.C."/>
            <person name="Ahuja U."/>
            <person name="Liu M."/>
            <person name="Miller J.F."/>
            <person name="Sebaihia M."/>
            <person name="Bentley S.D."/>
            <person name="Parkhill J."/>
            <person name="Harvill E.T."/>
        </authorList>
    </citation>
    <scope>NUCLEOTIDE SEQUENCE [LARGE SCALE GENOMIC DNA]</scope>
    <source>
        <strain evidence="8 9">253</strain>
    </source>
</reference>
<dbReference type="InterPro" id="IPR039420">
    <property type="entry name" value="WalR-like"/>
</dbReference>
<dbReference type="GO" id="GO:0032993">
    <property type="term" value="C:protein-DNA complex"/>
    <property type="evidence" value="ECO:0007669"/>
    <property type="project" value="TreeGrafter"/>
</dbReference>
<organism evidence="8 9">
    <name type="scientific">Bordetella bronchiseptica 253</name>
    <dbReference type="NCBI Taxonomy" id="568707"/>
    <lineage>
        <taxon>Bacteria</taxon>
        <taxon>Pseudomonadati</taxon>
        <taxon>Pseudomonadota</taxon>
        <taxon>Betaproteobacteria</taxon>
        <taxon>Burkholderiales</taxon>
        <taxon>Alcaligenaceae</taxon>
        <taxon>Bordetella</taxon>
    </lineage>
</organism>
<dbReference type="GO" id="GO:0000976">
    <property type="term" value="F:transcription cis-regulatory region binding"/>
    <property type="evidence" value="ECO:0007669"/>
    <property type="project" value="TreeGrafter"/>
</dbReference>
<proteinExistence type="predicted"/>
<name>A0A0C6P2T7_BORBO</name>
<evidence type="ECO:0000313" key="9">
    <source>
        <dbReference type="Proteomes" id="UP000007564"/>
    </source>
</evidence>
<dbReference type="GeneID" id="69602859"/>
<dbReference type="GO" id="GO:0000156">
    <property type="term" value="F:phosphorelay response regulator activity"/>
    <property type="evidence" value="ECO:0007669"/>
    <property type="project" value="TreeGrafter"/>
</dbReference>
<dbReference type="Pfam" id="PF02954">
    <property type="entry name" value="HTH_8"/>
    <property type="match status" value="1"/>
</dbReference>
<dbReference type="Gene3D" id="1.10.10.60">
    <property type="entry name" value="Homeodomain-like"/>
    <property type="match status" value="1"/>
</dbReference>
<evidence type="ECO:0000259" key="7">
    <source>
        <dbReference type="PROSITE" id="PS50110"/>
    </source>
</evidence>
<gene>
    <name evidence="8" type="ORF">BN112_2177</name>
</gene>
<evidence type="ECO:0000256" key="6">
    <source>
        <dbReference type="PROSITE-ProRule" id="PRU00169"/>
    </source>
</evidence>
<evidence type="ECO:0000256" key="3">
    <source>
        <dbReference type="ARBA" id="ARBA00023015"/>
    </source>
</evidence>
<dbReference type="OrthoDB" id="9802426at2"/>
<dbReference type="RefSeq" id="WP_003809217.1">
    <property type="nucleotide sequence ID" value="NC_019382.1"/>
</dbReference>
<dbReference type="InterPro" id="IPR001789">
    <property type="entry name" value="Sig_transdc_resp-reg_receiver"/>
</dbReference>
<dbReference type="CDD" id="cd17563">
    <property type="entry name" value="REC_RegA-like"/>
    <property type="match status" value="1"/>
</dbReference>
<dbReference type="PROSITE" id="PS50110">
    <property type="entry name" value="RESPONSE_REGULATORY"/>
    <property type="match status" value="1"/>
</dbReference>
<keyword evidence="1 6" id="KW-0597">Phosphoprotein</keyword>